<dbReference type="Proteomes" id="UP001168552">
    <property type="component" value="Unassembled WGS sequence"/>
</dbReference>
<evidence type="ECO:0008006" key="3">
    <source>
        <dbReference type="Google" id="ProtNLM"/>
    </source>
</evidence>
<gene>
    <name evidence="1" type="ORF">QWY31_00545</name>
</gene>
<sequence>MAVIVKVNETESLKLSSGTVAGFSVVAFLEQTAVNTPFAADQLDLSELNLKCVLKRNGVQETLFQDIAVPLVAISNYDRSGFVHLASDTVHYKTILAHGIATKAQAIVPFVIDLGGVLNLKGGDELIFMVQPKNGVFAAAINSSTSFFEFDVIRGIGVESYIPYIKTESITAGKGQDTFSIGDNVKQIMFVNADKTGVLDADQVIQNFDLSSDKLSFSDTYRQLQAKRDASFATKEQSDARRQTFLLFEDEQDIDQVNIELQFVGANVNTSKNWIVYRSFRTNAEKVIYAAQKQAEHAQENLVKLASK</sequence>
<dbReference type="RefSeq" id="WP_320002493.1">
    <property type="nucleotide sequence ID" value="NZ_JAUHJS010000001.1"/>
</dbReference>
<evidence type="ECO:0000313" key="1">
    <source>
        <dbReference type="EMBL" id="MDN4163964.1"/>
    </source>
</evidence>
<name>A0ABT8F0Y7_9BACT</name>
<comment type="caution">
    <text evidence="1">The sequence shown here is derived from an EMBL/GenBank/DDBJ whole genome shotgun (WGS) entry which is preliminary data.</text>
</comment>
<accession>A0ABT8F0Y7</accession>
<organism evidence="1 2">
    <name type="scientific">Shiella aurantiaca</name>
    <dbReference type="NCBI Taxonomy" id="3058365"/>
    <lineage>
        <taxon>Bacteria</taxon>
        <taxon>Pseudomonadati</taxon>
        <taxon>Bacteroidota</taxon>
        <taxon>Cytophagia</taxon>
        <taxon>Cytophagales</taxon>
        <taxon>Shiellaceae</taxon>
        <taxon>Shiella</taxon>
    </lineage>
</organism>
<evidence type="ECO:0000313" key="2">
    <source>
        <dbReference type="Proteomes" id="UP001168552"/>
    </source>
</evidence>
<keyword evidence="2" id="KW-1185">Reference proteome</keyword>
<reference evidence="1" key="1">
    <citation type="submission" date="2023-06" db="EMBL/GenBank/DDBJ databases">
        <title>Cytophagales bacterium Strain LB-30, isolated from soil.</title>
        <authorList>
            <person name="Liu B."/>
        </authorList>
    </citation>
    <scope>NUCLEOTIDE SEQUENCE</scope>
    <source>
        <strain evidence="1">LB-30</strain>
    </source>
</reference>
<protein>
    <recommendedName>
        <fullName evidence="3">Phage tail protein</fullName>
    </recommendedName>
</protein>
<dbReference type="EMBL" id="JAUHJS010000001">
    <property type="protein sequence ID" value="MDN4163964.1"/>
    <property type="molecule type" value="Genomic_DNA"/>
</dbReference>
<proteinExistence type="predicted"/>